<dbReference type="SUPFAM" id="SSF47413">
    <property type="entry name" value="lambda repressor-like DNA-binding domains"/>
    <property type="match status" value="1"/>
</dbReference>
<dbReference type="InterPro" id="IPR001387">
    <property type="entry name" value="Cro/C1-type_HTH"/>
</dbReference>
<sequence length="119" mass="13835">MIKTVGDRIKEQRELNKMSQVELAKRMGVSKQTLYKYENNAVTNIPSDKIQIAAQILDISPSYLMGWEDNLSTDNVDIIPDLMSDKELLDSVKKLIKLNKEHQQTIFDNIAYWYEKEGR</sequence>
<dbReference type="InterPro" id="IPR010982">
    <property type="entry name" value="Lambda_DNA-bd_dom_sf"/>
</dbReference>
<accession>A0A8D9UIK2</accession>
<proteinExistence type="predicted"/>
<reference evidence="2" key="1">
    <citation type="journal article" date="2021" name="Proc. Natl. Acad. Sci. U.S.A.">
        <title>A Catalog of Tens of Thousands of Viruses from Human Metagenomes Reveals Hidden Associations with Chronic Diseases.</title>
        <authorList>
            <person name="Tisza M.J."/>
            <person name="Buck C.B."/>
        </authorList>
    </citation>
    <scope>NUCLEOTIDE SEQUENCE</scope>
    <source>
        <strain evidence="2">CtPNe1</strain>
    </source>
</reference>
<name>A0A8D9UIK2_9VIRU</name>
<dbReference type="CDD" id="cd00093">
    <property type="entry name" value="HTH_XRE"/>
    <property type="match status" value="1"/>
</dbReference>
<dbReference type="Gene3D" id="1.10.260.40">
    <property type="entry name" value="lambda repressor-like DNA-binding domains"/>
    <property type="match status" value="1"/>
</dbReference>
<dbReference type="SMART" id="SM00530">
    <property type="entry name" value="HTH_XRE"/>
    <property type="match status" value="1"/>
</dbReference>
<dbReference type="EMBL" id="BK029947">
    <property type="protein sequence ID" value="DAD56862.1"/>
    <property type="molecule type" value="Genomic_DNA"/>
</dbReference>
<organism evidence="2">
    <name type="scientific">Bacteriophage sp</name>
    <dbReference type="NCBI Taxonomy" id="38018"/>
    <lineage>
        <taxon>Viruses</taxon>
    </lineage>
</organism>
<evidence type="ECO:0000259" key="1">
    <source>
        <dbReference type="PROSITE" id="PS50943"/>
    </source>
</evidence>
<feature type="domain" description="HTH cro/C1-type" evidence="1">
    <location>
        <begin position="9"/>
        <end position="64"/>
    </location>
</feature>
<protein>
    <recommendedName>
        <fullName evidence="1">HTH cro/C1-type domain-containing protein</fullName>
    </recommendedName>
</protein>
<evidence type="ECO:0000313" key="2">
    <source>
        <dbReference type="EMBL" id="DAD56862.1"/>
    </source>
</evidence>
<dbReference type="GO" id="GO:0003677">
    <property type="term" value="F:DNA binding"/>
    <property type="evidence" value="ECO:0007669"/>
    <property type="project" value="InterPro"/>
</dbReference>
<dbReference type="PROSITE" id="PS50943">
    <property type="entry name" value="HTH_CROC1"/>
    <property type="match status" value="1"/>
</dbReference>
<dbReference type="Pfam" id="PF01381">
    <property type="entry name" value="HTH_3"/>
    <property type="match status" value="1"/>
</dbReference>